<dbReference type="InterPro" id="IPR037185">
    <property type="entry name" value="EmrE-like"/>
</dbReference>
<feature type="coiled-coil region" evidence="7">
    <location>
        <begin position="428"/>
        <end position="455"/>
    </location>
</feature>
<evidence type="ECO:0000256" key="5">
    <source>
        <dbReference type="ARBA" id="ARBA00022989"/>
    </source>
</evidence>
<keyword evidence="5 9" id="KW-1133">Transmembrane helix</keyword>
<feature type="transmembrane region" description="Helical" evidence="9">
    <location>
        <begin position="284"/>
        <end position="304"/>
    </location>
</feature>
<feature type="transmembrane region" description="Helical" evidence="9">
    <location>
        <begin position="210"/>
        <end position="230"/>
    </location>
</feature>
<dbReference type="AlphaFoldDB" id="A0AAD5Y1T7"/>
<keyword evidence="3" id="KW-0813">Transport</keyword>
<comment type="similarity">
    <text evidence="2">Belongs to the SLC35F solute transporter family.</text>
</comment>
<accession>A0AAD5Y1T7</accession>
<keyword evidence="6 9" id="KW-0472">Membrane</keyword>
<keyword evidence="11" id="KW-1185">Reference proteome</keyword>
<name>A0AAD5Y1T7_9FUNG</name>
<proteinExistence type="inferred from homology"/>
<keyword evidence="4 9" id="KW-0812">Transmembrane</keyword>
<evidence type="ECO:0000256" key="4">
    <source>
        <dbReference type="ARBA" id="ARBA00022692"/>
    </source>
</evidence>
<dbReference type="PANTHER" id="PTHR14233:SF4">
    <property type="entry name" value="SOLUTE CARRIER FAMILY 35 MEMBER F2"/>
    <property type="match status" value="1"/>
</dbReference>
<feature type="transmembrane region" description="Helical" evidence="9">
    <location>
        <begin position="242"/>
        <end position="264"/>
    </location>
</feature>
<evidence type="ECO:0000256" key="6">
    <source>
        <dbReference type="ARBA" id="ARBA00023136"/>
    </source>
</evidence>
<evidence type="ECO:0000256" key="1">
    <source>
        <dbReference type="ARBA" id="ARBA00004141"/>
    </source>
</evidence>
<reference evidence="10" key="1">
    <citation type="submission" date="2020-05" db="EMBL/GenBank/DDBJ databases">
        <title>Phylogenomic resolution of chytrid fungi.</title>
        <authorList>
            <person name="Stajich J.E."/>
            <person name="Amses K."/>
            <person name="Simmons R."/>
            <person name="Seto K."/>
            <person name="Myers J."/>
            <person name="Bonds A."/>
            <person name="Quandt C.A."/>
            <person name="Barry K."/>
            <person name="Liu P."/>
            <person name="Grigoriev I."/>
            <person name="Longcore J.E."/>
            <person name="James T.Y."/>
        </authorList>
    </citation>
    <scope>NUCLEOTIDE SEQUENCE</scope>
    <source>
        <strain evidence="10">JEL0476</strain>
    </source>
</reference>
<dbReference type="Pfam" id="PF06027">
    <property type="entry name" value="SLC35F"/>
    <property type="match status" value="1"/>
</dbReference>
<dbReference type="SUPFAM" id="SSF103481">
    <property type="entry name" value="Multidrug resistance efflux transporter EmrE"/>
    <property type="match status" value="1"/>
</dbReference>
<evidence type="ECO:0000313" key="11">
    <source>
        <dbReference type="Proteomes" id="UP001211065"/>
    </source>
</evidence>
<comment type="caution">
    <text evidence="10">The sequence shown here is derived from an EMBL/GenBank/DDBJ whole genome shotgun (WGS) entry which is preliminary data.</text>
</comment>
<feature type="region of interest" description="Disordered" evidence="8">
    <location>
        <begin position="1"/>
        <end position="43"/>
    </location>
</feature>
<evidence type="ECO:0000256" key="3">
    <source>
        <dbReference type="ARBA" id="ARBA00022448"/>
    </source>
</evidence>
<feature type="transmembrane region" description="Helical" evidence="9">
    <location>
        <begin position="178"/>
        <end position="198"/>
    </location>
</feature>
<feature type="transmembrane region" description="Helical" evidence="9">
    <location>
        <begin position="127"/>
        <end position="146"/>
    </location>
</feature>
<gene>
    <name evidence="10" type="ORF">HK099_008707</name>
</gene>
<dbReference type="PANTHER" id="PTHR14233">
    <property type="entry name" value="DUF914-RELATED"/>
    <property type="match status" value="1"/>
</dbReference>
<feature type="transmembrane region" description="Helical" evidence="9">
    <location>
        <begin position="152"/>
        <end position="173"/>
    </location>
</feature>
<comment type="subcellular location">
    <subcellularLocation>
        <location evidence="1">Membrane</location>
        <topology evidence="1">Multi-pass membrane protein</topology>
    </subcellularLocation>
</comment>
<feature type="transmembrane region" description="Helical" evidence="9">
    <location>
        <begin position="53"/>
        <end position="74"/>
    </location>
</feature>
<evidence type="ECO:0000313" key="10">
    <source>
        <dbReference type="EMBL" id="KAJ3224251.1"/>
    </source>
</evidence>
<dbReference type="Proteomes" id="UP001211065">
    <property type="component" value="Unassembled WGS sequence"/>
</dbReference>
<evidence type="ECO:0000256" key="2">
    <source>
        <dbReference type="ARBA" id="ARBA00007863"/>
    </source>
</evidence>
<keyword evidence="7" id="KW-0175">Coiled coil</keyword>
<feature type="transmembrane region" description="Helical" evidence="9">
    <location>
        <begin position="94"/>
        <end position="115"/>
    </location>
</feature>
<dbReference type="EMBL" id="JADGJW010000099">
    <property type="protein sequence ID" value="KAJ3224251.1"/>
    <property type="molecule type" value="Genomic_DNA"/>
</dbReference>
<evidence type="ECO:0000256" key="9">
    <source>
        <dbReference type="SAM" id="Phobius"/>
    </source>
</evidence>
<dbReference type="InterPro" id="IPR009262">
    <property type="entry name" value="SLC35_F1/F2/F6"/>
</dbReference>
<sequence>MSFVEKGHQSKLTEQASSDNSPPYDSSVTINSGEDSTPQNSGKLSQGIVWKTLVFSIIGGQFLALANAGTVMFASLTFFNTNMEWYPSIFPVELVYHILLAIAVIVAFAGPRNIISYYRENRSLLPWYPLMAAFDTGANVVILLAFSMTSPLSATIISSSSTIFAMIISYFLLKRRYYLIHLGASVSVLAGLFLINYSKYLAQGGWGEQFLTGNVLALTAAICYASSNVINEKVAVAEGEKYPIATILAMSVFGSFFSLIVGNGTAFGQTDRDAFVNQPSAGKYYVFGFIACMLFLYTMAPLYLQKFGAIRFNFSMLTTDIYVFILLSIANPSEAKALDYNNSMDSQKKNELTPEKKDFLSKLKSIRESRLKRSTSYDNLNKRCTKKFEPEPAITKKLKKSYSIVSFEVKVYFKEVELIKSENDEPTCSNITEIFESEEKQINNLKNEVEKLDLN</sequence>
<evidence type="ECO:0000256" key="8">
    <source>
        <dbReference type="SAM" id="MobiDB-lite"/>
    </source>
</evidence>
<evidence type="ECO:0000256" key="7">
    <source>
        <dbReference type="SAM" id="Coils"/>
    </source>
</evidence>
<feature type="compositionally biased region" description="Polar residues" evidence="8">
    <location>
        <begin position="10"/>
        <end position="43"/>
    </location>
</feature>
<dbReference type="GO" id="GO:0022857">
    <property type="term" value="F:transmembrane transporter activity"/>
    <property type="evidence" value="ECO:0007669"/>
    <property type="project" value="InterPro"/>
</dbReference>
<organism evidence="10 11">
    <name type="scientific">Clydaea vesicula</name>
    <dbReference type="NCBI Taxonomy" id="447962"/>
    <lineage>
        <taxon>Eukaryota</taxon>
        <taxon>Fungi</taxon>
        <taxon>Fungi incertae sedis</taxon>
        <taxon>Chytridiomycota</taxon>
        <taxon>Chytridiomycota incertae sedis</taxon>
        <taxon>Chytridiomycetes</taxon>
        <taxon>Lobulomycetales</taxon>
        <taxon>Lobulomycetaceae</taxon>
        <taxon>Clydaea</taxon>
    </lineage>
</organism>
<dbReference type="GO" id="GO:0016020">
    <property type="term" value="C:membrane"/>
    <property type="evidence" value="ECO:0007669"/>
    <property type="project" value="UniProtKB-SubCell"/>
</dbReference>
<dbReference type="InterPro" id="IPR052221">
    <property type="entry name" value="SLC35F_Transporter"/>
</dbReference>
<protein>
    <submittedName>
        <fullName evidence="10">Uncharacterized protein</fullName>
    </submittedName>
</protein>